<dbReference type="Pfam" id="PF22422">
    <property type="entry name" value="MGH1-like_GH"/>
    <property type="match status" value="2"/>
</dbReference>
<comment type="caution">
    <text evidence="2">The sequence shown here is derived from an EMBL/GenBank/DDBJ whole genome shotgun (WGS) entry which is preliminary data.</text>
</comment>
<keyword evidence="3" id="KW-1185">Reference proteome</keyword>
<organism evidence="2 3">
    <name type="scientific">Hymenobacter polaris</name>
    <dbReference type="NCBI Taxonomy" id="2682546"/>
    <lineage>
        <taxon>Bacteria</taxon>
        <taxon>Pseudomonadati</taxon>
        <taxon>Bacteroidota</taxon>
        <taxon>Cytophagia</taxon>
        <taxon>Cytophagales</taxon>
        <taxon>Hymenobacteraceae</taxon>
        <taxon>Hymenobacter</taxon>
    </lineage>
</organism>
<evidence type="ECO:0000259" key="1">
    <source>
        <dbReference type="Pfam" id="PF22422"/>
    </source>
</evidence>
<dbReference type="InterPro" id="IPR004888">
    <property type="entry name" value="Glycoside_hydrolase_63"/>
</dbReference>
<dbReference type="InterPro" id="IPR054491">
    <property type="entry name" value="MGH1-like_GH"/>
</dbReference>
<dbReference type="InterPro" id="IPR012341">
    <property type="entry name" value="6hp_glycosidase-like_sf"/>
</dbReference>
<name>A0A7Y0AAP2_9BACT</name>
<dbReference type="Gene3D" id="1.50.10.10">
    <property type="match status" value="1"/>
</dbReference>
<dbReference type="PANTHER" id="PTHR10412">
    <property type="entry name" value="MANNOSYL-OLIGOSACCHARIDE GLUCOSIDASE"/>
    <property type="match status" value="1"/>
</dbReference>
<dbReference type="SUPFAM" id="SSF48208">
    <property type="entry name" value="Six-hairpin glycosidases"/>
    <property type="match status" value="1"/>
</dbReference>
<dbReference type="RefSeq" id="WP_169529213.1">
    <property type="nucleotide sequence ID" value="NZ_JABBGH010000001.1"/>
</dbReference>
<dbReference type="EMBL" id="JABBGH010000001">
    <property type="protein sequence ID" value="NML63880.1"/>
    <property type="molecule type" value="Genomic_DNA"/>
</dbReference>
<feature type="domain" description="Mannosylglycerate hydrolase MGH1-like glycoside hydrolase" evidence="1">
    <location>
        <begin position="693"/>
        <end position="861"/>
    </location>
</feature>
<dbReference type="InterPro" id="IPR008928">
    <property type="entry name" value="6-hairpin_glycosidase_sf"/>
</dbReference>
<proteinExistence type="predicted"/>
<dbReference type="AlphaFoldDB" id="A0A7Y0AAP2"/>
<evidence type="ECO:0000313" key="2">
    <source>
        <dbReference type="EMBL" id="NML63880.1"/>
    </source>
</evidence>
<dbReference type="GO" id="GO:0009311">
    <property type="term" value="P:oligosaccharide metabolic process"/>
    <property type="evidence" value="ECO:0007669"/>
    <property type="project" value="InterPro"/>
</dbReference>
<dbReference type="PANTHER" id="PTHR10412:SF10">
    <property type="entry name" value="GLYCOSYL HYDROLASE FAMILY 63 C-TERMINAL DOMAIN-CONTAINING PROTEIN"/>
    <property type="match status" value="1"/>
</dbReference>
<protein>
    <submittedName>
        <fullName evidence="2">Glucosidase</fullName>
    </submittedName>
</protein>
<gene>
    <name evidence="2" type="ORF">HHL22_01550</name>
</gene>
<accession>A0A7Y0AAP2</accession>
<evidence type="ECO:0000313" key="3">
    <source>
        <dbReference type="Proteomes" id="UP000559626"/>
    </source>
</evidence>
<dbReference type="GO" id="GO:0004573">
    <property type="term" value="F:Glc3Man9GlcNAc2 oligosaccharide glucosidase activity"/>
    <property type="evidence" value="ECO:0007669"/>
    <property type="project" value="InterPro"/>
</dbReference>
<reference evidence="2 3" key="1">
    <citation type="submission" date="2020-04" db="EMBL/GenBank/DDBJ databases">
        <title>Hymenobacter polaris sp. nov., isolated from Arctic soil.</title>
        <authorList>
            <person name="Dahal R.H."/>
        </authorList>
    </citation>
    <scope>NUCLEOTIDE SEQUENCE [LARGE SCALE GENOMIC DNA]</scope>
    <source>
        <strain evidence="2 3">RP-2-7</strain>
    </source>
</reference>
<feature type="domain" description="Mannosylglycerate hydrolase MGH1-like glycoside hydrolase" evidence="1">
    <location>
        <begin position="417"/>
        <end position="521"/>
    </location>
</feature>
<sequence>MNAEQQRLQAANTNQKDWRHYGPYLSERQWGTVREDYSAGGDAWNYTTFDMARSYTYRWGEEGLAGFCDTQQLLCECLALWNGQDPFLKEQLFGLSGPQGNHGEDVKELYYFLDATPTHSYQKLLYKYPQAAFPYEQLLKENAARDRLEPEYELLDTGIFDEGRYFDVFVEMAKADANDLLFQYTIVNRGPEAATVHVLPQLWFRNSWTWGYDNYRPQLRALDDHTVAVAHRELGDLTWYADGRPELLFCDNNTNVQRLDHHPSDEPYYKDGINNYLVDGQRGAVNPSRVGTKAAAHYVLTLQPGESQQVRLRLGPTGQVRPFADFEQVFAQRQQEADEFYADLQRDITNDDARLVQRQAFAGMLWSKQFYDYDVPRWLAGDPALPPPPSERLTGRNAEWRSLTNYDIISMPDTWEYPWYAAWDLAFHCLPLVQLDPEFAKNQLRLLCHDWYMHPNGQLPAYEWHFSDVNPPVHAWATFRVFKIDQKQRGDAGDIVFLETVFHRLLLNFTWWVNQKDRDGHNIFEGGFLGLDNIGVFDRSAPLPFGGTLEQADGTAWVAMFALNMMRIALELSQSNPVYQDLACKFFEHFLYIAEAMTNVGNTELDLWDDEDEFYYDALNKPDGSHELLKVRSMVGLIPLFAVEVLDEDLLVGAPVFLARMNWLLTNRPHLADLVSHWQEPGKGSRRLLSLLRGHRMKRLLFRMLDPAEFFSEHGIRSLSRVYFDQPYVFEEGDSKFTVNYQPAESESDIFGGNSNWRGPIWFPVNFLIVESLQRFHHYYGDDFKVECPTHSGHYVTILDVAEEIAQRLNRLFLRDEHTGQRACFGERKLLQDDPHFRDYVLFNEYFNGDTGEGLGASHQTGWTGLVTKLLQARYDIKFHYEEE</sequence>
<dbReference type="Proteomes" id="UP000559626">
    <property type="component" value="Unassembled WGS sequence"/>
</dbReference>